<dbReference type="NCBIfam" id="TIGR03506">
    <property type="entry name" value="FlgEFG_subfam"/>
    <property type="match status" value="1"/>
</dbReference>
<name>A0A921G3I2_SPOPS</name>
<evidence type="ECO:0000313" key="6">
    <source>
        <dbReference type="EMBL" id="HJF34170.1"/>
    </source>
</evidence>
<comment type="subcellular location">
    <subcellularLocation>
        <location evidence="2">Bacterial flagellum basal body</location>
    </subcellularLocation>
</comment>
<dbReference type="GO" id="GO:0009425">
    <property type="term" value="C:bacterial-type flagellum basal body"/>
    <property type="evidence" value="ECO:0007669"/>
    <property type="project" value="UniProtKB-SubCell"/>
</dbReference>
<keyword evidence="6" id="KW-0966">Cell projection</keyword>
<dbReference type="InterPro" id="IPR019776">
    <property type="entry name" value="Flagellar_basal_body_rod_CS"/>
</dbReference>
<feature type="domain" description="Flagellar hook protein FlgE/F/G-like D1" evidence="5">
    <location>
        <begin position="102"/>
        <end position="168"/>
    </location>
</feature>
<dbReference type="PANTHER" id="PTHR30435">
    <property type="entry name" value="FLAGELLAR PROTEIN"/>
    <property type="match status" value="1"/>
</dbReference>
<evidence type="ECO:0000259" key="4">
    <source>
        <dbReference type="Pfam" id="PF06429"/>
    </source>
</evidence>
<keyword evidence="6" id="KW-0282">Flagellum</keyword>
<evidence type="ECO:0000259" key="3">
    <source>
        <dbReference type="Pfam" id="PF00460"/>
    </source>
</evidence>
<gene>
    <name evidence="6" type="ORF">K8V56_20605</name>
</gene>
<dbReference type="InterPro" id="IPR001444">
    <property type="entry name" value="Flag_bb_rod_N"/>
</dbReference>
<sequence length="278" mass="30096">MIRTMTTATNTLNQLQGKLDIIGNNLANTSTHGYKASDAKFSEMLFQQFNNDKADTAPRQSPLGIRYGSGAMLGQAQMNWKAGSLQTTGRELDFALTTPKQYFNVLMPDGGGEQTVYTRQGNFYVSPVANGQVMLVNGEGYPVANSAGLPITFSDNITNYTVKPGGNLQLTNADGTTQTIELAVTVMERPNLMQRLSSTNFALPANLADLGVTQQQVLTELQGAARSEIGLEGQALEGSNVNSQKEMTDLINVQRNYQFNARTVTLADQMLGLINGIR</sequence>
<protein>
    <submittedName>
        <fullName evidence="6">Flagellar hook-basal body protein</fullName>
    </submittedName>
</protein>
<dbReference type="EMBL" id="DYWT01000309">
    <property type="protein sequence ID" value="HJF34170.1"/>
    <property type="molecule type" value="Genomic_DNA"/>
</dbReference>
<reference evidence="6" key="2">
    <citation type="submission" date="2021-09" db="EMBL/GenBank/DDBJ databases">
        <authorList>
            <person name="Gilroy R."/>
        </authorList>
    </citation>
    <scope>NUCLEOTIDE SEQUENCE</scope>
    <source>
        <strain evidence="6">CHK171-7178</strain>
    </source>
</reference>
<dbReference type="Pfam" id="PF22692">
    <property type="entry name" value="LlgE_F_G_D1"/>
    <property type="match status" value="1"/>
</dbReference>
<organism evidence="6 7">
    <name type="scientific">Sporosarcina psychrophila</name>
    <name type="common">Bacillus psychrophilus</name>
    <dbReference type="NCBI Taxonomy" id="1476"/>
    <lineage>
        <taxon>Bacteria</taxon>
        <taxon>Bacillati</taxon>
        <taxon>Bacillota</taxon>
        <taxon>Bacilli</taxon>
        <taxon>Bacillales</taxon>
        <taxon>Caryophanaceae</taxon>
        <taxon>Sporosarcina</taxon>
    </lineage>
</organism>
<dbReference type="Proteomes" id="UP000698173">
    <property type="component" value="Unassembled WGS sequence"/>
</dbReference>
<dbReference type="Pfam" id="PF00460">
    <property type="entry name" value="Flg_bb_rod"/>
    <property type="match status" value="1"/>
</dbReference>
<dbReference type="InterPro" id="IPR037925">
    <property type="entry name" value="FlgE/F/G-like"/>
</dbReference>
<keyword evidence="2" id="KW-0975">Bacterial flagellum</keyword>
<dbReference type="GO" id="GO:0071978">
    <property type="term" value="P:bacterial-type flagellum-dependent swarming motility"/>
    <property type="evidence" value="ECO:0007669"/>
    <property type="project" value="TreeGrafter"/>
</dbReference>
<dbReference type="Pfam" id="PF06429">
    <property type="entry name" value="Flg_bbr_C"/>
    <property type="match status" value="1"/>
</dbReference>
<dbReference type="InterPro" id="IPR053967">
    <property type="entry name" value="LlgE_F_G-like_D1"/>
</dbReference>
<dbReference type="PANTHER" id="PTHR30435:SF19">
    <property type="entry name" value="FLAGELLAR BASAL-BODY ROD PROTEIN FLGG"/>
    <property type="match status" value="1"/>
</dbReference>
<dbReference type="PROSITE" id="PS00588">
    <property type="entry name" value="FLAGELLA_BB_ROD"/>
    <property type="match status" value="1"/>
</dbReference>
<dbReference type="InterPro" id="IPR020013">
    <property type="entry name" value="Flagellar_FlgE/F/G"/>
</dbReference>
<dbReference type="SUPFAM" id="SSF117143">
    <property type="entry name" value="Flagellar hook protein flgE"/>
    <property type="match status" value="1"/>
</dbReference>
<comment type="caution">
    <text evidence="6">The sequence shown here is derived from an EMBL/GenBank/DDBJ whole genome shotgun (WGS) entry which is preliminary data.</text>
</comment>
<comment type="similarity">
    <text evidence="1 2">Belongs to the flagella basal body rod proteins family.</text>
</comment>
<evidence type="ECO:0000259" key="5">
    <source>
        <dbReference type="Pfam" id="PF22692"/>
    </source>
</evidence>
<evidence type="ECO:0000256" key="2">
    <source>
        <dbReference type="RuleBase" id="RU362116"/>
    </source>
</evidence>
<keyword evidence="6" id="KW-0969">Cilium</keyword>
<dbReference type="AlphaFoldDB" id="A0A921G3I2"/>
<proteinExistence type="inferred from homology"/>
<accession>A0A921G3I2</accession>
<feature type="domain" description="Flagellar basal body rod protein N-terminal" evidence="3">
    <location>
        <begin position="5"/>
        <end position="35"/>
    </location>
</feature>
<feature type="domain" description="Flagellar basal-body/hook protein C-terminal" evidence="4">
    <location>
        <begin position="234"/>
        <end position="275"/>
    </location>
</feature>
<reference evidence="6" key="1">
    <citation type="journal article" date="2021" name="PeerJ">
        <title>Extensive microbial diversity within the chicken gut microbiome revealed by metagenomics and culture.</title>
        <authorList>
            <person name="Gilroy R."/>
            <person name="Ravi A."/>
            <person name="Getino M."/>
            <person name="Pursley I."/>
            <person name="Horton D.L."/>
            <person name="Alikhan N.F."/>
            <person name="Baker D."/>
            <person name="Gharbi K."/>
            <person name="Hall N."/>
            <person name="Watson M."/>
            <person name="Adriaenssens E.M."/>
            <person name="Foster-Nyarko E."/>
            <person name="Jarju S."/>
            <person name="Secka A."/>
            <person name="Antonio M."/>
            <person name="Oren A."/>
            <person name="Chaudhuri R.R."/>
            <person name="La Ragione R."/>
            <person name="Hildebrand F."/>
            <person name="Pallen M.J."/>
        </authorList>
    </citation>
    <scope>NUCLEOTIDE SEQUENCE</scope>
    <source>
        <strain evidence="6">CHK171-7178</strain>
    </source>
</reference>
<evidence type="ECO:0000313" key="7">
    <source>
        <dbReference type="Proteomes" id="UP000698173"/>
    </source>
</evidence>
<dbReference type="InterPro" id="IPR010930">
    <property type="entry name" value="Flg_bb/hook_C_dom"/>
</dbReference>
<evidence type="ECO:0000256" key="1">
    <source>
        <dbReference type="ARBA" id="ARBA00009677"/>
    </source>
</evidence>